<dbReference type="AlphaFoldDB" id="A0A150KS57"/>
<evidence type="ECO:0000313" key="2">
    <source>
        <dbReference type="EMBL" id="KYD02644.1"/>
    </source>
</evidence>
<dbReference type="GO" id="GO:0004252">
    <property type="term" value="F:serine-type endopeptidase activity"/>
    <property type="evidence" value="ECO:0007669"/>
    <property type="project" value="UniProtKB-EC"/>
</dbReference>
<evidence type="ECO:0000256" key="1">
    <source>
        <dbReference type="SAM" id="Coils"/>
    </source>
</evidence>
<dbReference type="Pfam" id="PF25209">
    <property type="entry name" value="Phage_capsid_4"/>
    <property type="match status" value="1"/>
</dbReference>
<keyword evidence="2" id="KW-0378">Hydrolase</keyword>
<dbReference type="RefSeq" id="WP_066232660.1">
    <property type="nucleotide sequence ID" value="NZ_LQYN01000071.1"/>
</dbReference>
<keyword evidence="2" id="KW-0645">Protease</keyword>
<name>A0A150KS57_9BACI</name>
<dbReference type="EC" id="3.4.21.92" evidence="2"/>
<gene>
    <name evidence="2" type="ORF">B4102_0238</name>
</gene>
<evidence type="ECO:0000313" key="3">
    <source>
        <dbReference type="Proteomes" id="UP000075666"/>
    </source>
</evidence>
<proteinExistence type="predicted"/>
<sequence length="485" mass="54325">MTLEQMLARQKAILDAAKTQKRDLNETEQREFDELQRSIDALRAINGTNTQTPEQPPVNAEDLARQAMENERQRALDIDNLCRNFGYDPQEYIKEGKSIDEVRALILEKQLEDKKPSAVGIVKDEGDKIRDAARDGLALRVGVNIEKPAEGANQFRNMSLKELAVETLRMEGVANASRLSADELLRQYMTPTSLFAGIMDQTARTVFEKAYTEAETTYQLWTKRGTLKDFRPTKTYQVGTAGELLLVPENGELKHDMVNAEEGPQRQLLTFGRQFTMSRQAFINDDVDFISTIPALYAQSARLGINRLVYQLLAKNPVIWDGKQLFSSDHKNISAVNGAPSVDSIADMRMKMKKQKAAGGEVNLNIPAKFLLVPTTLETRTGQFIGSTVDPSQSNPNIKNPFFNSLTIISDAELDDATANGEKEWYLTADQLRSPIQVDYLNGVDMPTIVMKQPPAGQLGYMWDIYIDYGVTIVDYKTAVKNNGQ</sequence>
<comment type="caution">
    <text evidence="2">The sequence shown here is derived from an EMBL/GenBank/DDBJ whole genome shotgun (WGS) entry which is preliminary data.</text>
</comment>
<reference evidence="2 3" key="1">
    <citation type="submission" date="2016-01" db="EMBL/GenBank/DDBJ databases">
        <title>Genome Sequences of Twelve Sporeforming Bacillus Species Isolated from Foods.</title>
        <authorList>
            <person name="Berendsen E.M."/>
            <person name="Wells-Bennik M.H."/>
            <person name="Krawcyk A.O."/>
            <person name="De Jong A."/>
            <person name="Holsappel S."/>
            <person name="Eijlander R.T."/>
            <person name="Kuipers O.P."/>
        </authorList>
    </citation>
    <scope>NUCLEOTIDE SEQUENCE [LARGE SCALE GENOMIC DNA]</scope>
    <source>
        <strain evidence="2 3">B4102</strain>
    </source>
</reference>
<dbReference type="GO" id="GO:0006508">
    <property type="term" value="P:proteolysis"/>
    <property type="evidence" value="ECO:0007669"/>
    <property type="project" value="UniProtKB-KW"/>
</dbReference>
<dbReference type="STRING" id="46224.B4102_0238"/>
<feature type="coiled-coil region" evidence="1">
    <location>
        <begin position="7"/>
        <end position="45"/>
    </location>
</feature>
<protein>
    <submittedName>
        <fullName evidence="2">ATP-dependent Clp protease proteolytic subunit</fullName>
        <ecNumber evidence="2">3.4.21.92</ecNumber>
    </submittedName>
</protein>
<accession>A0A150KS57</accession>
<organism evidence="2 3">
    <name type="scientific">Heyndrickxia sporothermodurans</name>
    <dbReference type="NCBI Taxonomy" id="46224"/>
    <lineage>
        <taxon>Bacteria</taxon>
        <taxon>Bacillati</taxon>
        <taxon>Bacillota</taxon>
        <taxon>Bacilli</taxon>
        <taxon>Bacillales</taxon>
        <taxon>Bacillaceae</taxon>
        <taxon>Heyndrickxia</taxon>
    </lineage>
</organism>
<dbReference type="Proteomes" id="UP000075666">
    <property type="component" value="Unassembled WGS sequence"/>
</dbReference>
<keyword evidence="3" id="KW-1185">Reference proteome</keyword>
<dbReference type="EMBL" id="LQYN01000071">
    <property type="protein sequence ID" value="KYD02644.1"/>
    <property type="molecule type" value="Genomic_DNA"/>
</dbReference>
<dbReference type="PATRIC" id="fig|46224.3.peg.3600"/>
<keyword evidence="1" id="KW-0175">Coiled coil</keyword>